<dbReference type="GO" id="GO:0016747">
    <property type="term" value="F:acyltransferase activity, transferring groups other than amino-acyl groups"/>
    <property type="evidence" value="ECO:0007669"/>
    <property type="project" value="TreeGrafter"/>
</dbReference>
<sequence length="469" mass="51395">MGEDGGLLLVRLPDADTSGQCRLSPYDLSCKGRSTPMLWFYDTVLDVEKLTAALEAVLAKGYAVLCGRYAAPETEGGTPLAVDLNNKGVVLYLGTATVDTPHLPPYTEQPLSSAIQTQGYNTSAQTQWLPPKEPMDPDKGNPEAPILALKVTTISGACSGTAIGMLVQHGVVDADSMIVFMKNWAECYRGQETLSVPPSHDRRVEQWQLHGAECPPKPDAFRIRAVPAGEAPLPEFVPVMPRIMGPQVCVLPIDKTTLSTWKNEAQRATGTEDFLFSQDDVLTARVWRALARTRCEQLEISCDSDEVTTCSRASNFRQRCSPALDEGYCANGVCQVWTQMSVKELLREDESMVAAVAKTLRTDLSAHTSEVVKQRAQWLSWQQRQGCRTIQMFDANALTFILSSWMFDWEGADFNARPVGYDHAAHTPIVAVFVPRKGVGEGKLSGGVNVYTCGTEAAVKRFSELLLSK</sequence>
<dbReference type="AlphaFoldDB" id="A0AA36NJ42"/>
<evidence type="ECO:0000256" key="1">
    <source>
        <dbReference type="ARBA" id="ARBA00022679"/>
    </source>
</evidence>
<name>A0AA36NJ42_9DINO</name>
<evidence type="ECO:0000313" key="3">
    <source>
        <dbReference type="Proteomes" id="UP001178507"/>
    </source>
</evidence>
<dbReference type="EMBL" id="CAUJNA010003757">
    <property type="protein sequence ID" value="CAJ1409192.1"/>
    <property type="molecule type" value="Genomic_DNA"/>
</dbReference>
<organism evidence="2 3">
    <name type="scientific">Effrenium voratum</name>
    <dbReference type="NCBI Taxonomy" id="2562239"/>
    <lineage>
        <taxon>Eukaryota</taxon>
        <taxon>Sar</taxon>
        <taxon>Alveolata</taxon>
        <taxon>Dinophyceae</taxon>
        <taxon>Suessiales</taxon>
        <taxon>Symbiodiniaceae</taxon>
        <taxon>Effrenium</taxon>
    </lineage>
</organism>
<dbReference type="PANTHER" id="PTHR31642">
    <property type="entry name" value="TRICHOTHECENE 3-O-ACETYLTRANSFERASE"/>
    <property type="match status" value="1"/>
</dbReference>
<evidence type="ECO:0000313" key="2">
    <source>
        <dbReference type="EMBL" id="CAJ1409192.1"/>
    </source>
</evidence>
<keyword evidence="1" id="KW-0808">Transferase</keyword>
<dbReference type="InterPro" id="IPR023213">
    <property type="entry name" value="CAT-like_dom_sf"/>
</dbReference>
<dbReference type="PANTHER" id="PTHR31642:SF310">
    <property type="entry name" value="FATTY ALCOHOL:CAFFEOYL-COA ACYLTRANSFERASE"/>
    <property type="match status" value="1"/>
</dbReference>
<dbReference type="Gene3D" id="3.30.559.10">
    <property type="entry name" value="Chloramphenicol acetyltransferase-like domain"/>
    <property type="match status" value="2"/>
</dbReference>
<protein>
    <submittedName>
        <fullName evidence="2">Uncharacterized protein</fullName>
    </submittedName>
</protein>
<comment type="caution">
    <text evidence="2">The sequence shown here is derived from an EMBL/GenBank/DDBJ whole genome shotgun (WGS) entry which is preliminary data.</text>
</comment>
<dbReference type="Pfam" id="PF02458">
    <property type="entry name" value="Transferase"/>
    <property type="match status" value="1"/>
</dbReference>
<gene>
    <name evidence="2" type="ORF">EVOR1521_LOCUS30362</name>
</gene>
<dbReference type="Proteomes" id="UP001178507">
    <property type="component" value="Unassembled WGS sequence"/>
</dbReference>
<keyword evidence="3" id="KW-1185">Reference proteome</keyword>
<dbReference type="InterPro" id="IPR050317">
    <property type="entry name" value="Plant_Fungal_Acyltransferase"/>
</dbReference>
<reference evidence="2" key="1">
    <citation type="submission" date="2023-08" db="EMBL/GenBank/DDBJ databases">
        <authorList>
            <person name="Chen Y."/>
            <person name="Shah S."/>
            <person name="Dougan E. K."/>
            <person name="Thang M."/>
            <person name="Chan C."/>
        </authorList>
    </citation>
    <scope>NUCLEOTIDE SEQUENCE</scope>
</reference>
<proteinExistence type="predicted"/>
<accession>A0AA36NJ42</accession>